<dbReference type="InterPro" id="IPR013963">
    <property type="entry name" value="DASH_Dad2"/>
</dbReference>
<evidence type="ECO:0000256" key="12">
    <source>
        <dbReference type="ARBA" id="ARBA00022838"/>
    </source>
</evidence>
<dbReference type="GO" id="GO:0051301">
    <property type="term" value="P:cell division"/>
    <property type="evidence" value="ECO:0007669"/>
    <property type="project" value="UniProtKB-KW"/>
</dbReference>
<keyword evidence="16" id="KW-0137">Centromere</keyword>
<keyword evidence="14" id="KW-0539">Nucleus</keyword>
<keyword evidence="6" id="KW-0158">Chromosome</keyword>
<evidence type="ECO:0000256" key="8">
    <source>
        <dbReference type="ARBA" id="ARBA00022618"/>
    </source>
</evidence>
<evidence type="ECO:0000256" key="3">
    <source>
        <dbReference type="ARBA" id="ARBA00004629"/>
    </source>
</evidence>
<dbReference type="Proteomes" id="UP000193218">
    <property type="component" value="Unassembled WGS sequence"/>
</dbReference>
<evidence type="ECO:0000256" key="10">
    <source>
        <dbReference type="ARBA" id="ARBA00022776"/>
    </source>
</evidence>
<evidence type="ECO:0000256" key="4">
    <source>
        <dbReference type="ARBA" id="ARBA00005501"/>
    </source>
</evidence>
<evidence type="ECO:0000256" key="11">
    <source>
        <dbReference type="ARBA" id="ARBA00022829"/>
    </source>
</evidence>
<keyword evidence="15" id="KW-0131">Cell cycle</keyword>
<dbReference type="RefSeq" id="XP_021870652.1">
    <property type="nucleotide sequence ID" value="XM_022018260.1"/>
</dbReference>
<evidence type="ECO:0000256" key="5">
    <source>
        <dbReference type="ARBA" id="ARBA00020260"/>
    </source>
</evidence>
<dbReference type="PANTHER" id="PTHR28036:SF1">
    <property type="entry name" value="DASH COMPLEX SUBUNIT DAD2"/>
    <property type="match status" value="1"/>
</dbReference>
<dbReference type="GO" id="GO:0042729">
    <property type="term" value="C:DASH complex"/>
    <property type="evidence" value="ECO:0007669"/>
    <property type="project" value="InterPro"/>
</dbReference>
<evidence type="ECO:0000256" key="2">
    <source>
        <dbReference type="ARBA" id="ARBA00004186"/>
    </source>
</evidence>
<gene>
    <name evidence="18" type="ORF">BD324DRAFT_651073</name>
</gene>
<keyword evidence="7" id="KW-0963">Cytoplasm</keyword>
<keyword evidence="9" id="KW-0493">Microtubule</keyword>
<dbReference type="OrthoDB" id="3230169at2759"/>
<evidence type="ECO:0000313" key="18">
    <source>
        <dbReference type="EMBL" id="ORX36583.1"/>
    </source>
</evidence>
<comment type="subcellular location">
    <subcellularLocation>
        <location evidence="3">Chromosome</location>
        <location evidence="3">Centromere</location>
        <location evidence="3">Kinetochore</location>
    </subcellularLocation>
    <subcellularLocation>
        <location evidence="2">Cytoplasm</location>
        <location evidence="2">Cytoskeleton</location>
        <location evidence="2">Spindle</location>
    </subcellularLocation>
    <subcellularLocation>
        <location evidence="1">Nucleus</location>
    </subcellularLocation>
</comment>
<protein>
    <recommendedName>
        <fullName evidence="5">DASH complex subunit DAD2</fullName>
    </recommendedName>
    <alternativeName>
        <fullName evidence="17">Outer kinetochore protein DAD2</fullName>
    </alternativeName>
</protein>
<evidence type="ECO:0000256" key="6">
    <source>
        <dbReference type="ARBA" id="ARBA00022454"/>
    </source>
</evidence>
<comment type="similarity">
    <text evidence="4">Belongs to the DASH complex DAD2 family.</text>
</comment>
<dbReference type="AlphaFoldDB" id="A0A1Y1UEW4"/>
<keyword evidence="13" id="KW-0206">Cytoskeleton</keyword>
<keyword evidence="10" id="KW-0498">Mitosis</keyword>
<dbReference type="PANTHER" id="PTHR28036">
    <property type="entry name" value="DASH COMPLEX SUBUNIT DAD2"/>
    <property type="match status" value="1"/>
</dbReference>
<dbReference type="GO" id="GO:0008608">
    <property type="term" value="P:attachment of spindle microtubules to kinetochore"/>
    <property type="evidence" value="ECO:0007669"/>
    <property type="project" value="TreeGrafter"/>
</dbReference>
<dbReference type="GO" id="GO:0005874">
    <property type="term" value="C:microtubule"/>
    <property type="evidence" value="ECO:0007669"/>
    <property type="project" value="UniProtKB-KW"/>
</dbReference>
<dbReference type="GO" id="GO:1990023">
    <property type="term" value="C:mitotic spindle midzone"/>
    <property type="evidence" value="ECO:0007669"/>
    <property type="project" value="TreeGrafter"/>
</dbReference>
<evidence type="ECO:0000256" key="7">
    <source>
        <dbReference type="ARBA" id="ARBA00022490"/>
    </source>
</evidence>
<dbReference type="InParanoid" id="A0A1Y1UEW4"/>
<evidence type="ECO:0000256" key="1">
    <source>
        <dbReference type="ARBA" id="ARBA00004123"/>
    </source>
</evidence>
<keyword evidence="12" id="KW-0995">Kinetochore</keyword>
<keyword evidence="19" id="KW-1185">Reference proteome</keyword>
<evidence type="ECO:0000256" key="14">
    <source>
        <dbReference type="ARBA" id="ARBA00023242"/>
    </source>
</evidence>
<reference evidence="18 19" key="1">
    <citation type="submission" date="2017-03" db="EMBL/GenBank/DDBJ databases">
        <title>Widespread Adenine N6-methylation of Active Genes in Fungi.</title>
        <authorList>
            <consortium name="DOE Joint Genome Institute"/>
            <person name="Mondo S.J."/>
            <person name="Dannebaum R.O."/>
            <person name="Kuo R.C."/>
            <person name="Louie K.B."/>
            <person name="Bewick A.J."/>
            <person name="Labutti K."/>
            <person name="Haridas S."/>
            <person name="Kuo A."/>
            <person name="Salamov A."/>
            <person name="Ahrendt S.R."/>
            <person name="Lau R."/>
            <person name="Bowen B.P."/>
            <person name="Lipzen A."/>
            <person name="Sullivan W."/>
            <person name="Andreopoulos W.B."/>
            <person name="Clum A."/>
            <person name="Lindquist E."/>
            <person name="Daum C."/>
            <person name="Northen T.R."/>
            <person name="Ramamoorthy G."/>
            <person name="Schmitz R.J."/>
            <person name="Gryganskyi A."/>
            <person name="Culley D."/>
            <person name="Magnuson J."/>
            <person name="James T.Y."/>
            <person name="O'Malley M.A."/>
            <person name="Stajich J.E."/>
            <person name="Spatafora J.W."/>
            <person name="Visel A."/>
            <person name="Grigoriev I.V."/>
        </authorList>
    </citation>
    <scope>NUCLEOTIDE SEQUENCE [LARGE SCALE GENOMIC DNA]</scope>
    <source>
        <strain evidence="18 19">NRRL Y-17943</strain>
    </source>
</reference>
<dbReference type="EMBL" id="NBSH01000007">
    <property type="protein sequence ID" value="ORX36583.1"/>
    <property type="molecule type" value="Genomic_DNA"/>
</dbReference>
<dbReference type="Pfam" id="PF08654">
    <property type="entry name" value="DASH_Dad2"/>
    <property type="match status" value="1"/>
</dbReference>
<dbReference type="GeneID" id="33560069"/>
<evidence type="ECO:0000256" key="17">
    <source>
        <dbReference type="ARBA" id="ARBA00030568"/>
    </source>
</evidence>
<keyword evidence="11" id="KW-0159">Chromosome partition</keyword>
<evidence type="ECO:0000256" key="9">
    <source>
        <dbReference type="ARBA" id="ARBA00022701"/>
    </source>
</evidence>
<evidence type="ECO:0000313" key="19">
    <source>
        <dbReference type="Proteomes" id="UP000193218"/>
    </source>
</evidence>
<proteinExistence type="inferred from homology"/>
<evidence type="ECO:0000256" key="15">
    <source>
        <dbReference type="ARBA" id="ARBA00023306"/>
    </source>
</evidence>
<evidence type="ECO:0000256" key="16">
    <source>
        <dbReference type="ARBA" id="ARBA00023328"/>
    </source>
</evidence>
<keyword evidence="8" id="KW-0132">Cell division</keyword>
<sequence>MTSQADDPSSLPPAHQLLLQKQREHLGLLQLRDASKDLLERVEKLAEMNHIMADGGEAIGQVMKNWPHVFGILNLFDKPPGETRADEEAEPIPTLVRIPYTSTEEPGST</sequence>
<accession>A0A1Y1UEW4</accession>
<comment type="caution">
    <text evidence="18">The sequence shown here is derived from an EMBL/GenBank/DDBJ whole genome shotgun (WGS) entry which is preliminary data.</text>
</comment>
<dbReference type="GO" id="GO:0044732">
    <property type="term" value="C:mitotic spindle pole body"/>
    <property type="evidence" value="ECO:0007669"/>
    <property type="project" value="TreeGrafter"/>
</dbReference>
<name>A0A1Y1UEW4_9TREE</name>
<dbReference type="GO" id="GO:0000278">
    <property type="term" value="P:mitotic cell cycle"/>
    <property type="evidence" value="ECO:0007669"/>
    <property type="project" value="InterPro"/>
</dbReference>
<organism evidence="18 19">
    <name type="scientific">Kockovaella imperatae</name>
    <dbReference type="NCBI Taxonomy" id="4999"/>
    <lineage>
        <taxon>Eukaryota</taxon>
        <taxon>Fungi</taxon>
        <taxon>Dikarya</taxon>
        <taxon>Basidiomycota</taxon>
        <taxon>Agaricomycotina</taxon>
        <taxon>Tremellomycetes</taxon>
        <taxon>Tremellales</taxon>
        <taxon>Cuniculitremaceae</taxon>
        <taxon>Kockovaella</taxon>
    </lineage>
</organism>
<evidence type="ECO:0000256" key="13">
    <source>
        <dbReference type="ARBA" id="ARBA00023212"/>
    </source>
</evidence>